<dbReference type="PANTHER" id="PTHR34216:SF3">
    <property type="entry name" value="POLY-BETA-1,6-N-ACETYL-D-GLUCOSAMINE N-DEACETYLASE"/>
    <property type="match status" value="1"/>
</dbReference>
<dbReference type="Gene3D" id="3.20.20.370">
    <property type="entry name" value="Glycoside hydrolase/deacetylase"/>
    <property type="match status" value="1"/>
</dbReference>
<dbReference type="GO" id="GO:0016810">
    <property type="term" value="F:hydrolase activity, acting on carbon-nitrogen (but not peptide) bonds"/>
    <property type="evidence" value="ECO:0007669"/>
    <property type="project" value="InterPro"/>
</dbReference>
<dbReference type="InterPro" id="IPR051398">
    <property type="entry name" value="Polysacch_Deacetylase"/>
</dbReference>
<accession>A0A4U0FF54</accession>
<feature type="compositionally biased region" description="Pro residues" evidence="3">
    <location>
        <begin position="49"/>
        <end position="59"/>
    </location>
</feature>
<gene>
    <name evidence="6" type="ORF">E5161_06400</name>
</gene>
<keyword evidence="7" id="KW-1185">Reference proteome</keyword>
<reference evidence="6 7" key="1">
    <citation type="submission" date="2019-04" db="EMBL/GenBank/DDBJ databases">
        <title>Cohnella sp. nov., isolated from soil.</title>
        <authorList>
            <person name="Kim W."/>
        </authorList>
    </citation>
    <scope>NUCLEOTIDE SEQUENCE [LARGE SCALE GENOMIC DNA]</scope>
    <source>
        <strain evidence="6 7">CAU 1483</strain>
    </source>
</reference>
<dbReference type="InterPro" id="IPR002509">
    <property type="entry name" value="NODB_dom"/>
</dbReference>
<dbReference type="SUPFAM" id="SSF88713">
    <property type="entry name" value="Glycoside hydrolase/deacetylase"/>
    <property type="match status" value="1"/>
</dbReference>
<evidence type="ECO:0000256" key="2">
    <source>
        <dbReference type="ARBA" id="ARBA00022729"/>
    </source>
</evidence>
<dbReference type="InterPro" id="IPR011330">
    <property type="entry name" value="Glyco_hydro/deAcase_b/a-brl"/>
</dbReference>
<organism evidence="6 7">
    <name type="scientific">Cohnella pontilimi</name>
    <dbReference type="NCBI Taxonomy" id="2564100"/>
    <lineage>
        <taxon>Bacteria</taxon>
        <taxon>Bacillati</taxon>
        <taxon>Bacillota</taxon>
        <taxon>Bacilli</taxon>
        <taxon>Bacillales</taxon>
        <taxon>Paenibacillaceae</taxon>
        <taxon>Cohnella</taxon>
    </lineage>
</organism>
<dbReference type="OrthoDB" id="3722973at2"/>
<dbReference type="AlphaFoldDB" id="A0A4U0FF54"/>
<evidence type="ECO:0000313" key="6">
    <source>
        <dbReference type="EMBL" id="TJY43505.1"/>
    </source>
</evidence>
<feature type="region of interest" description="Disordered" evidence="3">
    <location>
        <begin position="35"/>
        <end position="64"/>
    </location>
</feature>
<dbReference type="Proteomes" id="UP000309673">
    <property type="component" value="Unassembled WGS sequence"/>
</dbReference>
<feature type="signal peptide" evidence="4">
    <location>
        <begin position="1"/>
        <end position="24"/>
    </location>
</feature>
<dbReference type="RefSeq" id="WP_136776867.1">
    <property type="nucleotide sequence ID" value="NZ_SUPK01000002.1"/>
</dbReference>
<evidence type="ECO:0000313" key="7">
    <source>
        <dbReference type="Proteomes" id="UP000309673"/>
    </source>
</evidence>
<evidence type="ECO:0000256" key="3">
    <source>
        <dbReference type="SAM" id="MobiDB-lite"/>
    </source>
</evidence>
<evidence type="ECO:0000259" key="5">
    <source>
        <dbReference type="Pfam" id="PF01522"/>
    </source>
</evidence>
<feature type="chain" id="PRO_5039540577" description="NodB homology domain-containing protein" evidence="4">
    <location>
        <begin position="25"/>
        <end position="388"/>
    </location>
</feature>
<evidence type="ECO:0000256" key="1">
    <source>
        <dbReference type="ARBA" id="ARBA00004613"/>
    </source>
</evidence>
<protein>
    <recommendedName>
        <fullName evidence="5">NodB homology domain-containing protein</fullName>
    </recommendedName>
</protein>
<comment type="subcellular location">
    <subcellularLocation>
        <location evidence="1">Secreted</location>
    </subcellularLocation>
</comment>
<dbReference type="PANTHER" id="PTHR34216">
    <property type="match status" value="1"/>
</dbReference>
<comment type="caution">
    <text evidence="6">The sequence shown here is derived from an EMBL/GenBank/DDBJ whole genome shotgun (WGS) entry which is preliminary data.</text>
</comment>
<dbReference type="EMBL" id="SUPK01000002">
    <property type="protein sequence ID" value="TJY43505.1"/>
    <property type="molecule type" value="Genomic_DNA"/>
</dbReference>
<dbReference type="Pfam" id="PF01522">
    <property type="entry name" value="Polysacc_deac_1"/>
    <property type="match status" value="1"/>
</dbReference>
<name>A0A4U0FF54_9BACL</name>
<sequence length="388" mass="43644">MSSPFFLRLLLAAAWLVLASCSNSSPLPVNAPHSVPPEVSAAPTGDPVPQSPSPSPSPSKEPEVKAVPYHGPIEHIFFHPLILFPELAFDGDSITRVYDDWFVTVPEFQKMLTLLYERNYILVDIHSLYRLETVNGKLTAVQQPLSLPAGKKPLVLSIDDLNYYEYMRANGNAWRLVPDREDGVTAWARTPDGQEKSSREWEIVPLLDDFVKRHPDFSWQGAKGILALTGYEGVLGYRTNERESPNYKGEKAKALDMIQRLRKNGWTFASHTWGHMDVKKSSLARLKRDTARWKEEVGSLVGSTDVFVYPYGSSVAPEDPKLAFLRSQGFVVFCSVGPQPFLSFRDGMLRMDRRHIDGISLRTQRARLEPLFGNSPLLDPARPKIPTK</sequence>
<dbReference type="GO" id="GO:0005975">
    <property type="term" value="P:carbohydrate metabolic process"/>
    <property type="evidence" value="ECO:0007669"/>
    <property type="project" value="InterPro"/>
</dbReference>
<feature type="domain" description="NodB homology" evidence="5">
    <location>
        <begin position="255"/>
        <end position="313"/>
    </location>
</feature>
<evidence type="ECO:0000256" key="4">
    <source>
        <dbReference type="SAM" id="SignalP"/>
    </source>
</evidence>
<keyword evidence="2 4" id="KW-0732">Signal</keyword>
<proteinExistence type="predicted"/>
<dbReference type="GO" id="GO:0005576">
    <property type="term" value="C:extracellular region"/>
    <property type="evidence" value="ECO:0007669"/>
    <property type="project" value="UniProtKB-SubCell"/>
</dbReference>